<proteinExistence type="inferred from homology"/>
<dbReference type="GO" id="GO:0005741">
    <property type="term" value="C:mitochondrial outer membrane"/>
    <property type="evidence" value="ECO:0007669"/>
    <property type="project" value="TreeGrafter"/>
</dbReference>
<evidence type="ECO:0000256" key="2">
    <source>
        <dbReference type="ARBA" id="ARBA00022714"/>
    </source>
</evidence>
<dbReference type="InterPro" id="IPR045131">
    <property type="entry name" value="CISD1/2"/>
</dbReference>
<dbReference type="Proteomes" id="UP001381693">
    <property type="component" value="Unassembled WGS sequence"/>
</dbReference>
<feature type="domain" description="Iron-binding zinc finger CDGSH type" evidence="8">
    <location>
        <begin position="58"/>
        <end position="96"/>
    </location>
</feature>
<dbReference type="PROSITE" id="PS51257">
    <property type="entry name" value="PROKAR_LIPOPROTEIN"/>
    <property type="match status" value="1"/>
</dbReference>
<dbReference type="Gene3D" id="3.40.5.90">
    <property type="entry name" value="CDGSH iron-sulfur domain, mitoNEET-type"/>
    <property type="match status" value="1"/>
</dbReference>
<keyword evidence="7" id="KW-1133">Transmembrane helix</keyword>
<evidence type="ECO:0000259" key="8">
    <source>
        <dbReference type="SMART" id="SM00704"/>
    </source>
</evidence>
<evidence type="ECO:0000256" key="1">
    <source>
        <dbReference type="ARBA" id="ARBA00008624"/>
    </source>
</evidence>
<keyword evidence="7" id="KW-0472">Membrane</keyword>
<dbReference type="GO" id="GO:0010506">
    <property type="term" value="P:regulation of autophagy"/>
    <property type="evidence" value="ECO:0007669"/>
    <property type="project" value="InterPro"/>
</dbReference>
<keyword evidence="10" id="KW-1185">Reference proteome</keyword>
<dbReference type="SMART" id="SM00704">
    <property type="entry name" value="ZnF_CDGSH"/>
    <property type="match status" value="1"/>
</dbReference>
<protein>
    <submittedName>
        <fullName evidence="9">CDGSH iron-sulfur domain-containing protein 2</fullName>
    </submittedName>
</protein>
<dbReference type="EMBL" id="JAXCGZ010004065">
    <property type="protein sequence ID" value="KAK7082343.1"/>
    <property type="molecule type" value="Genomic_DNA"/>
</dbReference>
<keyword evidence="4" id="KW-0408">Iron</keyword>
<evidence type="ECO:0000313" key="10">
    <source>
        <dbReference type="Proteomes" id="UP001381693"/>
    </source>
</evidence>
<keyword evidence="5" id="KW-0411">Iron-sulfur</keyword>
<keyword evidence="7" id="KW-0812">Transmembrane</keyword>
<accession>A0AAN9ABR6</accession>
<comment type="similarity">
    <text evidence="1">Belongs to the CISD protein family. CISD2 subfamily.</text>
</comment>
<dbReference type="Pfam" id="PF09360">
    <property type="entry name" value="zf-CDGSH"/>
    <property type="match status" value="1"/>
</dbReference>
<evidence type="ECO:0000313" key="9">
    <source>
        <dbReference type="EMBL" id="KAK7082343.1"/>
    </source>
</evidence>
<dbReference type="InterPro" id="IPR042216">
    <property type="entry name" value="MitoNEET_CISD"/>
</dbReference>
<organism evidence="9 10">
    <name type="scientific">Halocaridina rubra</name>
    <name type="common">Hawaiian red shrimp</name>
    <dbReference type="NCBI Taxonomy" id="373956"/>
    <lineage>
        <taxon>Eukaryota</taxon>
        <taxon>Metazoa</taxon>
        <taxon>Ecdysozoa</taxon>
        <taxon>Arthropoda</taxon>
        <taxon>Crustacea</taxon>
        <taxon>Multicrustacea</taxon>
        <taxon>Malacostraca</taxon>
        <taxon>Eumalacostraca</taxon>
        <taxon>Eucarida</taxon>
        <taxon>Decapoda</taxon>
        <taxon>Pleocyemata</taxon>
        <taxon>Caridea</taxon>
        <taxon>Atyoidea</taxon>
        <taxon>Atyidae</taxon>
        <taxon>Halocaridina</taxon>
    </lineage>
</organism>
<evidence type="ECO:0000256" key="4">
    <source>
        <dbReference type="ARBA" id="ARBA00023004"/>
    </source>
</evidence>
<dbReference type="PANTHER" id="PTHR13680:SF5">
    <property type="entry name" value="CDGSH IRON-SULFUR DOMAIN-CONTAINING PROTEIN 1"/>
    <property type="match status" value="1"/>
</dbReference>
<dbReference type="AlphaFoldDB" id="A0AAN9ABR6"/>
<evidence type="ECO:0000256" key="7">
    <source>
        <dbReference type="SAM" id="Phobius"/>
    </source>
</evidence>
<gene>
    <name evidence="9" type="primary">CISD2</name>
    <name evidence="9" type="ORF">SK128_012772</name>
</gene>
<dbReference type="PANTHER" id="PTHR13680">
    <property type="entry name" value="CDGSH IRON-SULFUR DOMAIN-CONTAINING PROTEIN 1"/>
    <property type="match status" value="1"/>
</dbReference>
<sequence length="111" mass="12256">MLDFYKNLSGSDWASLIPFGVACAAIGFGTKLILDNNLEFLKGKPSKVNLSVKKTEGKVVDTVDMEDIGKQAVFCRCWRSKKFPYCDGSHNAHNEKCGDNVGPLIIKKKES</sequence>
<name>A0AAN9ABR6_HALRR</name>
<dbReference type="FunFam" id="3.40.5.90:FF:000001">
    <property type="entry name" value="CDGSH iron-sulfur domain-containing protein 1"/>
    <property type="match status" value="1"/>
</dbReference>
<reference evidence="9 10" key="1">
    <citation type="submission" date="2023-11" db="EMBL/GenBank/DDBJ databases">
        <title>Halocaridina rubra genome assembly.</title>
        <authorList>
            <person name="Smith C."/>
        </authorList>
    </citation>
    <scope>NUCLEOTIDE SEQUENCE [LARGE SCALE GENOMIC DNA]</scope>
    <source>
        <strain evidence="9">EP-1</strain>
        <tissue evidence="9">Whole</tissue>
    </source>
</reference>
<feature type="transmembrane region" description="Helical" evidence="7">
    <location>
        <begin position="13"/>
        <end position="34"/>
    </location>
</feature>
<dbReference type="GO" id="GO:0046872">
    <property type="term" value="F:metal ion binding"/>
    <property type="evidence" value="ECO:0007669"/>
    <property type="project" value="UniProtKB-KW"/>
</dbReference>
<comment type="cofactor">
    <cofactor evidence="6">
        <name>[2Fe-2S] cluster</name>
        <dbReference type="ChEBI" id="CHEBI:190135"/>
    </cofactor>
</comment>
<comment type="caution">
    <text evidence="9">The sequence shown here is derived from an EMBL/GenBank/DDBJ whole genome shotgun (WGS) entry which is preliminary data.</text>
</comment>
<keyword evidence="3" id="KW-0479">Metal-binding</keyword>
<evidence type="ECO:0000256" key="6">
    <source>
        <dbReference type="ARBA" id="ARBA00034078"/>
    </source>
</evidence>
<evidence type="ECO:0000256" key="5">
    <source>
        <dbReference type="ARBA" id="ARBA00023014"/>
    </source>
</evidence>
<dbReference type="InterPro" id="IPR018967">
    <property type="entry name" value="FeS-contain_CDGSH-typ"/>
</dbReference>
<evidence type="ECO:0000256" key="3">
    <source>
        <dbReference type="ARBA" id="ARBA00022723"/>
    </source>
</evidence>
<dbReference type="GO" id="GO:0051537">
    <property type="term" value="F:2 iron, 2 sulfur cluster binding"/>
    <property type="evidence" value="ECO:0007669"/>
    <property type="project" value="UniProtKB-KW"/>
</dbReference>
<keyword evidence="2" id="KW-0001">2Fe-2S</keyword>